<comment type="caution">
    <text evidence="2">The sequence shown here is derived from an EMBL/GenBank/DDBJ whole genome shotgun (WGS) entry which is preliminary data.</text>
</comment>
<keyword evidence="1" id="KW-0175">Coiled coil</keyword>
<accession>A0A0B2V5F4</accession>
<proteinExistence type="predicted"/>
<evidence type="ECO:0000313" key="3">
    <source>
        <dbReference type="Proteomes" id="UP000031036"/>
    </source>
</evidence>
<sequence>MCDEFQKALATYDQQMEGLDFHTQCEEARLAHLMDEEAYRKNLVDEARKECELVQNEMDQLESEVDSTVQMCMDQVEKEAELEGLLKETTARCAQAGEHLDQAKDDVLRQSNVLKEIDEELKQISAPVVDTTVADKEPVYRQTLLR</sequence>
<evidence type="ECO:0000313" key="2">
    <source>
        <dbReference type="EMBL" id="KHN76692.1"/>
    </source>
</evidence>
<organism evidence="2 3">
    <name type="scientific">Toxocara canis</name>
    <name type="common">Canine roundworm</name>
    <dbReference type="NCBI Taxonomy" id="6265"/>
    <lineage>
        <taxon>Eukaryota</taxon>
        <taxon>Metazoa</taxon>
        <taxon>Ecdysozoa</taxon>
        <taxon>Nematoda</taxon>
        <taxon>Chromadorea</taxon>
        <taxon>Rhabditida</taxon>
        <taxon>Spirurina</taxon>
        <taxon>Ascaridomorpha</taxon>
        <taxon>Ascaridoidea</taxon>
        <taxon>Toxocaridae</taxon>
        <taxon>Toxocara</taxon>
    </lineage>
</organism>
<gene>
    <name evidence="2" type="ORF">Tcan_03864</name>
</gene>
<dbReference type="EMBL" id="JPKZ01002480">
    <property type="protein sequence ID" value="KHN76692.1"/>
    <property type="molecule type" value="Genomic_DNA"/>
</dbReference>
<keyword evidence="3" id="KW-1185">Reference proteome</keyword>
<reference evidence="2 3" key="1">
    <citation type="submission" date="2014-11" db="EMBL/GenBank/DDBJ databases">
        <title>Genetic blueprint of the zoonotic pathogen Toxocara canis.</title>
        <authorList>
            <person name="Zhu X.-Q."/>
            <person name="Korhonen P.K."/>
            <person name="Cai H."/>
            <person name="Young N.D."/>
            <person name="Nejsum P."/>
            <person name="von Samson-Himmelstjerna G."/>
            <person name="Boag P.R."/>
            <person name="Tan P."/>
            <person name="Li Q."/>
            <person name="Min J."/>
            <person name="Yang Y."/>
            <person name="Wang X."/>
            <person name="Fang X."/>
            <person name="Hall R.S."/>
            <person name="Hofmann A."/>
            <person name="Sternberg P.W."/>
            <person name="Jex A.R."/>
            <person name="Gasser R.B."/>
        </authorList>
    </citation>
    <scope>NUCLEOTIDE SEQUENCE [LARGE SCALE GENOMIC DNA]</scope>
    <source>
        <strain evidence="2">PN_DK_2014</strain>
    </source>
</reference>
<feature type="coiled-coil region" evidence="1">
    <location>
        <begin position="44"/>
        <end position="120"/>
    </location>
</feature>
<dbReference type="AlphaFoldDB" id="A0A0B2V5F4"/>
<protein>
    <submittedName>
        <fullName evidence="2">Uncharacterized protein</fullName>
    </submittedName>
</protein>
<evidence type="ECO:0000256" key="1">
    <source>
        <dbReference type="SAM" id="Coils"/>
    </source>
</evidence>
<dbReference type="Proteomes" id="UP000031036">
    <property type="component" value="Unassembled WGS sequence"/>
</dbReference>
<name>A0A0B2V5F4_TOXCA</name>